<dbReference type="SUPFAM" id="SSF53098">
    <property type="entry name" value="Ribonuclease H-like"/>
    <property type="match status" value="1"/>
</dbReference>
<evidence type="ECO:0000259" key="1">
    <source>
        <dbReference type="PROSITE" id="PS50994"/>
    </source>
</evidence>
<dbReference type="EMBL" id="NBNE01013961">
    <property type="protein sequence ID" value="OWY94706.1"/>
    <property type="molecule type" value="Genomic_DNA"/>
</dbReference>
<keyword evidence="2" id="KW-0808">Transferase</keyword>
<dbReference type="InterPro" id="IPR001584">
    <property type="entry name" value="Integrase_cat-core"/>
</dbReference>
<dbReference type="AlphaFoldDB" id="A0A225UQ89"/>
<dbReference type="Gene3D" id="3.30.70.270">
    <property type="match status" value="1"/>
</dbReference>
<feature type="domain" description="Integrase catalytic" evidence="1">
    <location>
        <begin position="58"/>
        <end position="160"/>
    </location>
</feature>
<dbReference type="PANTHER" id="PTHR37984:SF5">
    <property type="entry name" value="PROTEIN NYNRIN-LIKE"/>
    <property type="match status" value="1"/>
</dbReference>
<dbReference type="GO" id="GO:0003964">
    <property type="term" value="F:RNA-directed DNA polymerase activity"/>
    <property type="evidence" value="ECO:0007669"/>
    <property type="project" value="UniProtKB-KW"/>
</dbReference>
<dbReference type="PROSITE" id="PS50994">
    <property type="entry name" value="INTEGRASE"/>
    <property type="match status" value="1"/>
</dbReference>
<sequence length="160" mass="18465">MCMFRAVNEKTDVEMHNEHPRELLGLMRKYKLYANLKKGIFGASEIPVLGCLVGKNGVHPDPEKSVSMVFVFGLPRDSRWKIGIVVFVDRFNKMVHLAAVAAEVTSVQTARLFVDMVFKHHGMPNDFVSDRDPRFTARFWQEELNRVLVDLLKRYAQSFH</sequence>
<dbReference type="STRING" id="4795.A0A225UQ89"/>
<evidence type="ECO:0000313" key="2">
    <source>
        <dbReference type="EMBL" id="OWY94706.1"/>
    </source>
</evidence>
<dbReference type="InterPro" id="IPR043502">
    <property type="entry name" value="DNA/RNA_pol_sf"/>
</dbReference>
<keyword evidence="2" id="KW-0695">RNA-directed DNA polymerase</keyword>
<proteinExistence type="predicted"/>
<evidence type="ECO:0000313" key="3">
    <source>
        <dbReference type="Proteomes" id="UP000198211"/>
    </source>
</evidence>
<dbReference type="GO" id="GO:0015074">
    <property type="term" value="P:DNA integration"/>
    <property type="evidence" value="ECO:0007669"/>
    <property type="project" value="InterPro"/>
</dbReference>
<organism evidence="2 3">
    <name type="scientific">Phytophthora megakarya</name>
    <dbReference type="NCBI Taxonomy" id="4795"/>
    <lineage>
        <taxon>Eukaryota</taxon>
        <taxon>Sar</taxon>
        <taxon>Stramenopiles</taxon>
        <taxon>Oomycota</taxon>
        <taxon>Peronosporomycetes</taxon>
        <taxon>Peronosporales</taxon>
        <taxon>Peronosporaceae</taxon>
        <taxon>Phytophthora</taxon>
    </lineage>
</organism>
<gene>
    <name evidence="2" type="ORF">PHMEG_00035488</name>
</gene>
<comment type="caution">
    <text evidence="2">The sequence shown here is derived from an EMBL/GenBank/DDBJ whole genome shotgun (WGS) entry which is preliminary data.</text>
</comment>
<protein>
    <submittedName>
        <fullName evidence="2">Reverse transcriptase</fullName>
    </submittedName>
</protein>
<reference evidence="3" key="1">
    <citation type="submission" date="2017-03" db="EMBL/GenBank/DDBJ databases">
        <title>Phytopthora megakarya and P. palmivora, two closely related causual agents of cacao black pod achieved similar genome size and gene model numbers by different mechanisms.</title>
        <authorList>
            <person name="Ali S."/>
            <person name="Shao J."/>
            <person name="Larry D.J."/>
            <person name="Kronmiller B."/>
            <person name="Shen D."/>
            <person name="Strem M.D."/>
            <person name="Melnick R.L."/>
            <person name="Guiltinan M.J."/>
            <person name="Tyler B.M."/>
            <person name="Meinhardt L.W."/>
            <person name="Bailey B.A."/>
        </authorList>
    </citation>
    <scope>NUCLEOTIDE SEQUENCE [LARGE SCALE GENOMIC DNA]</scope>
    <source>
        <strain evidence="3">zdho120</strain>
    </source>
</reference>
<accession>A0A225UQ89</accession>
<dbReference type="InterPro" id="IPR012337">
    <property type="entry name" value="RNaseH-like_sf"/>
</dbReference>
<dbReference type="Gene3D" id="3.30.420.10">
    <property type="entry name" value="Ribonuclease H-like superfamily/Ribonuclease H"/>
    <property type="match status" value="1"/>
</dbReference>
<dbReference type="GO" id="GO:0003676">
    <property type="term" value="F:nucleic acid binding"/>
    <property type="evidence" value="ECO:0007669"/>
    <property type="project" value="InterPro"/>
</dbReference>
<keyword evidence="3" id="KW-1185">Reference proteome</keyword>
<dbReference type="SUPFAM" id="SSF56672">
    <property type="entry name" value="DNA/RNA polymerases"/>
    <property type="match status" value="1"/>
</dbReference>
<keyword evidence="2" id="KW-0548">Nucleotidyltransferase</keyword>
<dbReference type="InterPro" id="IPR050951">
    <property type="entry name" value="Retrovirus_Pol_polyprotein"/>
</dbReference>
<feature type="non-terminal residue" evidence="2">
    <location>
        <position position="160"/>
    </location>
</feature>
<name>A0A225UQ89_9STRA</name>
<dbReference type="InterPro" id="IPR043128">
    <property type="entry name" value="Rev_trsase/Diguanyl_cyclase"/>
</dbReference>
<dbReference type="InterPro" id="IPR036397">
    <property type="entry name" value="RNaseH_sf"/>
</dbReference>
<dbReference type="Proteomes" id="UP000198211">
    <property type="component" value="Unassembled WGS sequence"/>
</dbReference>
<dbReference type="PANTHER" id="PTHR37984">
    <property type="entry name" value="PROTEIN CBG26694"/>
    <property type="match status" value="1"/>
</dbReference>